<dbReference type="Proteomes" id="UP001518925">
    <property type="component" value="Unassembled WGS sequence"/>
</dbReference>
<evidence type="ECO:0000256" key="2">
    <source>
        <dbReference type="ARBA" id="ARBA00004193"/>
    </source>
</evidence>
<comment type="similarity">
    <text evidence="3 11">Belongs to the PrsA family.</text>
</comment>
<sequence length="294" mass="33098">MKKVVLALSISAGVLALTGCNNDAESADSEVIVESTAGDITKEQLYEAMKDRYGEQVLRELVYSTVLSEKYEVTDEEVQKEVDNLKTQYGDQFDMVLQQSGFKTEEQLKETMKIGLLQEKMALKDIKITDKEIEEHYSTLKPEIRASHILVADEATANEVKKQLDEGAKFEDLAKKYSTDPGSKDNGGDLDFFGSGVMVPEFEEAAYGLKVGEISGPVQSTHGFHIIKLTDKKELKPLEEMKEEIKLELARSKVDFNQVEPMVLEELKEAKVKVKDKDLEKMFEAKEVEAEEKK</sequence>
<keyword evidence="10 11" id="KW-0449">Lipoprotein</keyword>
<evidence type="ECO:0000256" key="9">
    <source>
        <dbReference type="ARBA" id="ARBA00023235"/>
    </source>
</evidence>
<dbReference type="InterPro" id="IPR050245">
    <property type="entry name" value="PrsA_foldase"/>
</dbReference>
<reference evidence="14 15" key="1">
    <citation type="submission" date="2021-02" db="EMBL/GenBank/DDBJ databases">
        <title>Bacillus sp. RD4P76, an endophyte from a halophyte.</title>
        <authorList>
            <person name="Sun J.-Q."/>
        </authorList>
    </citation>
    <scope>NUCLEOTIDE SEQUENCE [LARGE SCALE GENOMIC DNA]</scope>
    <source>
        <strain evidence="14 15">RD4P76</strain>
    </source>
</reference>
<dbReference type="InterPro" id="IPR000297">
    <property type="entry name" value="PPIase_PpiC"/>
</dbReference>
<dbReference type="GO" id="GO:0016853">
    <property type="term" value="F:isomerase activity"/>
    <property type="evidence" value="ECO:0007669"/>
    <property type="project" value="UniProtKB-KW"/>
</dbReference>
<accession>A0ABS2DFK1</accession>
<evidence type="ECO:0000256" key="4">
    <source>
        <dbReference type="ARBA" id="ARBA00022475"/>
    </source>
</evidence>
<keyword evidence="6 11" id="KW-0697">Rotamase</keyword>
<dbReference type="EC" id="5.2.1.8" evidence="11"/>
<comment type="caution">
    <text evidence="14">The sequence shown here is derived from an EMBL/GenBank/DDBJ whole genome shotgun (WGS) entry which is preliminary data.</text>
</comment>
<dbReference type="RefSeq" id="WP_204202592.1">
    <property type="nucleotide sequence ID" value="NZ_JAFELM010000019.1"/>
</dbReference>
<dbReference type="PANTHER" id="PTHR47245">
    <property type="entry name" value="PEPTIDYLPROLYL ISOMERASE"/>
    <property type="match status" value="1"/>
</dbReference>
<dbReference type="Pfam" id="PF00639">
    <property type="entry name" value="Rotamase"/>
    <property type="match status" value="1"/>
</dbReference>
<evidence type="ECO:0000256" key="7">
    <source>
        <dbReference type="ARBA" id="ARBA00023136"/>
    </source>
</evidence>
<feature type="chain" id="PRO_5046345816" description="Foldase protein PrsA" evidence="12">
    <location>
        <begin position="17"/>
        <end position="294"/>
    </location>
</feature>
<dbReference type="InterPro" id="IPR027304">
    <property type="entry name" value="Trigger_fact/SurA_dom_sf"/>
</dbReference>
<dbReference type="InterPro" id="IPR046357">
    <property type="entry name" value="PPIase_dom_sf"/>
</dbReference>
<keyword evidence="7 11" id="KW-0472">Membrane</keyword>
<dbReference type="SUPFAM" id="SSF109998">
    <property type="entry name" value="Triger factor/SurA peptide-binding domain-like"/>
    <property type="match status" value="1"/>
</dbReference>
<evidence type="ECO:0000256" key="11">
    <source>
        <dbReference type="HAMAP-Rule" id="MF_01145"/>
    </source>
</evidence>
<dbReference type="InterPro" id="IPR037041">
    <property type="entry name" value="Trigger_fac_C_sf"/>
</dbReference>
<keyword evidence="9 11" id="KW-0413">Isomerase</keyword>
<comment type="catalytic activity">
    <reaction evidence="1 11">
        <text>[protein]-peptidylproline (omega=180) = [protein]-peptidylproline (omega=0)</text>
        <dbReference type="Rhea" id="RHEA:16237"/>
        <dbReference type="Rhea" id="RHEA-COMP:10747"/>
        <dbReference type="Rhea" id="RHEA-COMP:10748"/>
        <dbReference type="ChEBI" id="CHEBI:83833"/>
        <dbReference type="ChEBI" id="CHEBI:83834"/>
        <dbReference type="EC" id="5.2.1.8"/>
    </reaction>
</comment>
<comment type="subcellular location">
    <subcellularLocation>
        <location evidence="2 11">Cell membrane</location>
        <topology evidence="2 11">Lipid-anchor</topology>
    </subcellularLocation>
</comment>
<name>A0ABS2DFK1_9BACI</name>
<evidence type="ECO:0000256" key="1">
    <source>
        <dbReference type="ARBA" id="ARBA00000971"/>
    </source>
</evidence>
<evidence type="ECO:0000256" key="8">
    <source>
        <dbReference type="ARBA" id="ARBA00023139"/>
    </source>
</evidence>
<dbReference type="PROSITE" id="PS51257">
    <property type="entry name" value="PROKAR_LIPOPROTEIN"/>
    <property type="match status" value="1"/>
</dbReference>
<evidence type="ECO:0000256" key="10">
    <source>
        <dbReference type="ARBA" id="ARBA00023288"/>
    </source>
</evidence>
<dbReference type="PANTHER" id="PTHR47245:SF1">
    <property type="entry name" value="FOLDASE PROTEIN PRSA"/>
    <property type="match status" value="1"/>
</dbReference>
<evidence type="ECO:0000259" key="13">
    <source>
        <dbReference type="PROSITE" id="PS50198"/>
    </source>
</evidence>
<dbReference type="InterPro" id="IPR023059">
    <property type="entry name" value="Foldase_PrsA"/>
</dbReference>
<keyword evidence="4 11" id="KW-1003">Cell membrane</keyword>
<evidence type="ECO:0000313" key="15">
    <source>
        <dbReference type="Proteomes" id="UP001518925"/>
    </source>
</evidence>
<evidence type="ECO:0000256" key="12">
    <source>
        <dbReference type="SAM" id="SignalP"/>
    </source>
</evidence>
<dbReference type="HAMAP" id="MF_01145">
    <property type="entry name" value="Foldase_PrsA"/>
    <property type="match status" value="1"/>
</dbReference>
<protein>
    <recommendedName>
        <fullName evidence="11">Foldase protein PrsA</fullName>
        <ecNumber evidence="11">5.2.1.8</ecNumber>
    </recommendedName>
</protein>
<dbReference type="SUPFAM" id="SSF54534">
    <property type="entry name" value="FKBP-like"/>
    <property type="match status" value="1"/>
</dbReference>
<keyword evidence="8 11" id="KW-0564">Palmitate</keyword>
<gene>
    <name evidence="11" type="primary">prsA</name>
    <name evidence="14" type="ORF">JR050_05950</name>
</gene>
<evidence type="ECO:0000256" key="5">
    <source>
        <dbReference type="ARBA" id="ARBA00022729"/>
    </source>
</evidence>
<feature type="domain" description="PpiC" evidence="13">
    <location>
        <begin position="141"/>
        <end position="231"/>
    </location>
</feature>
<feature type="signal peptide" evidence="12">
    <location>
        <begin position="1"/>
        <end position="16"/>
    </location>
</feature>
<dbReference type="Gene3D" id="3.10.50.40">
    <property type="match status" value="1"/>
</dbReference>
<dbReference type="EMBL" id="JAFELM010000019">
    <property type="protein sequence ID" value="MBM6617217.1"/>
    <property type="molecule type" value="Genomic_DNA"/>
</dbReference>
<proteinExistence type="inferred from homology"/>
<keyword evidence="15" id="KW-1185">Reference proteome</keyword>
<evidence type="ECO:0000256" key="6">
    <source>
        <dbReference type="ARBA" id="ARBA00023110"/>
    </source>
</evidence>
<evidence type="ECO:0000256" key="3">
    <source>
        <dbReference type="ARBA" id="ARBA00006071"/>
    </source>
</evidence>
<keyword evidence="5 11" id="KW-0732">Signal</keyword>
<evidence type="ECO:0000313" key="14">
    <source>
        <dbReference type="EMBL" id="MBM6617217.1"/>
    </source>
</evidence>
<comment type="function">
    <text evidence="11">Plays a major role in protein secretion by helping the post-translocational extracellular folding of several secreted proteins.</text>
</comment>
<organism evidence="14 15">
    <name type="scientific">Bacillus suaedaesalsae</name>
    <dbReference type="NCBI Taxonomy" id="2810349"/>
    <lineage>
        <taxon>Bacteria</taxon>
        <taxon>Bacillati</taxon>
        <taxon>Bacillota</taxon>
        <taxon>Bacilli</taxon>
        <taxon>Bacillales</taxon>
        <taxon>Bacillaceae</taxon>
        <taxon>Bacillus</taxon>
    </lineage>
</organism>
<dbReference type="Gene3D" id="1.10.3120.10">
    <property type="entry name" value="Trigger factor, C-terminal domain"/>
    <property type="match status" value="1"/>
</dbReference>
<dbReference type="PROSITE" id="PS50198">
    <property type="entry name" value="PPIC_PPIASE_2"/>
    <property type="match status" value="1"/>
</dbReference>